<feature type="transmembrane region" description="Helical" evidence="1">
    <location>
        <begin position="119"/>
        <end position="139"/>
    </location>
</feature>
<dbReference type="OrthoDB" id="3358048at2759"/>
<accession>A0A9Q5HTS8</accession>
<gene>
    <name evidence="2" type="ORF">A7U60_g7376</name>
</gene>
<dbReference type="Proteomes" id="UP000757232">
    <property type="component" value="Unassembled WGS sequence"/>
</dbReference>
<feature type="transmembrane region" description="Helical" evidence="1">
    <location>
        <begin position="78"/>
        <end position="99"/>
    </location>
</feature>
<evidence type="ECO:0000256" key="1">
    <source>
        <dbReference type="SAM" id="Phobius"/>
    </source>
</evidence>
<evidence type="ECO:0000313" key="3">
    <source>
        <dbReference type="Proteomes" id="UP000757232"/>
    </source>
</evidence>
<dbReference type="EMBL" id="LNZH02000208">
    <property type="protein sequence ID" value="OCB85724.1"/>
    <property type="molecule type" value="Genomic_DNA"/>
</dbReference>
<protein>
    <submittedName>
        <fullName evidence="2">Uncharacterized protein</fullName>
    </submittedName>
</protein>
<reference evidence="2" key="1">
    <citation type="submission" date="2016-06" db="EMBL/GenBank/DDBJ databases">
        <title>Draft Genome sequence of the fungus Inonotus baumii.</title>
        <authorList>
            <person name="Zhu H."/>
            <person name="Lin W."/>
        </authorList>
    </citation>
    <scope>NUCLEOTIDE SEQUENCE</scope>
    <source>
        <strain evidence="2">821</strain>
    </source>
</reference>
<name>A0A9Q5HTS8_SANBA</name>
<keyword evidence="1" id="KW-0812">Transmembrane</keyword>
<keyword evidence="1" id="KW-0472">Membrane</keyword>
<keyword evidence="3" id="KW-1185">Reference proteome</keyword>
<feature type="transmembrane region" description="Helical" evidence="1">
    <location>
        <begin position="54"/>
        <end position="72"/>
    </location>
</feature>
<organism evidence="2 3">
    <name type="scientific">Sanghuangporus baumii</name>
    <name type="common">Phellinus baumii</name>
    <dbReference type="NCBI Taxonomy" id="108892"/>
    <lineage>
        <taxon>Eukaryota</taxon>
        <taxon>Fungi</taxon>
        <taxon>Dikarya</taxon>
        <taxon>Basidiomycota</taxon>
        <taxon>Agaricomycotina</taxon>
        <taxon>Agaricomycetes</taxon>
        <taxon>Hymenochaetales</taxon>
        <taxon>Hymenochaetaceae</taxon>
        <taxon>Sanghuangporus</taxon>
    </lineage>
</organism>
<sequence length="185" mass="21366">MERLRRRVPFKPDGEVDVSEDSRILDEQEQEQWISELREKAENLDRRIYRQSQVYTGLSCILHVILFFRLSLLDETPILFARLFVFIQVLVHVNLLILLTPTLDTPVHRLAKELPRLPLPIPLTLGVASLAPLVSFLSGRSWTQTGWWSVAAVITLLVWIMLQSVQDSRTNLEHLEKLKYDAKGA</sequence>
<evidence type="ECO:0000313" key="2">
    <source>
        <dbReference type="EMBL" id="OCB85724.1"/>
    </source>
</evidence>
<proteinExistence type="predicted"/>
<dbReference type="AlphaFoldDB" id="A0A9Q5HTS8"/>
<comment type="caution">
    <text evidence="2">The sequence shown here is derived from an EMBL/GenBank/DDBJ whole genome shotgun (WGS) entry which is preliminary data.</text>
</comment>
<keyword evidence="1" id="KW-1133">Transmembrane helix</keyword>
<feature type="transmembrane region" description="Helical" evidence="1">
    <location>
        <begin position="145"/>
        <end position="162"/>
    </location>
</feature>